<dbReference type="EMBL" id="QSHQ01000009">
    <property type="protein sequence ID" value="RHC30673.1"/>
    <property type="molecule type" value="Genomic_DNA"/>
</dbReference>
<accession>A0A108TCT3</accession>
<dbReference type="AlphaFoldDB" id="A0A108TCT3"/>
<organism evidence="1 3">
    <name type="scientific">Bacteroides stercoris</name>
    <dbReference type="NCBI Taxonomy" id="46506"/>
    <lineage>
        <taxon>Bacteria</taxon>
        <taxon>Pseudomonadati</taxon>
        <taxon>Bacteroidota</taxon>
        <taxon>Bacteroidia</taxon>
        <taxon>Bacteroidales</taxon>
        <taxon>Bacteroidaceae</taxon>
        <taxon>Bacteroides</taxon>
    </lineage>
</organism>
<evidence type="ECO:0000313" key="3">
    <source>
        <dbReference type="Proteomes" id="UP000056419"/>
    </source>
</evidence>
<dbReference type="EMBL" id="LRGC01000001">
    <property type="protein sequence ID" value="KWR57484.1"/>
    <property type="molecule type" value="Genomic_DNA"/>
</dbReference>
<keyword evidence="3" id="KW-1185">Reference proteome</keyword>
<dbReference type="Proteomes" id="UP000056419">
    <property type="component" value="Unassembled WGS sequence"/>
</dbReference>
<dbReference type="PATRIC" id="fig|46506.5.peg.22"/>
<evidence type="ECO:0000313" key="1">
    <source>
        <dbReference type="EMBL" id="KWR57484.1"/>
    </source>
</evidence>
<comment type="caution">
    <text evidence="1">The sequence shown here is derived from an EMBL/GenBank/DDBJ whole genome shotgun (WGS) entry which is preliminary data.</text>
</comment>
<reference evidence="2 4" key="3">
    <citation type="submission" date="2018-08" db="EMBL/GenBank/DDBJ databases">
        <title>A genome reference for cultivated species of the human gut microbiota.</title>
        <authorList>
            <person name="Zou Y."/>
            <person name="Xue W."/>
            <person name="Luo G."/>
        </authorList>
    </citation>
    <scope>NUCLEOTIDE SEQUENCE [LARGE SCALE GENOMIC DNA]</scope>
    <source>
        <strain evidence="2 4">AM36-9BH</strain>
    </source>
</reference>
<sequence>MFKEGNLLKFSPFIFKNGACPKNKFFVVLKEAENAMILASLPTSKDHVPADMQLKEGCMEIPDRQINIYIFLAKQNIAIHPDTQLPFSFNLNTFIYGADIDSYPVTVFQEQIENGETKVELMGRLTEEQFSALKDCLKGSKMTKRRFKRML</sequence>
<reference evidence="1" key="2">
    <citation type="submission" date="2016-01" db="EMBL/GenBank/DDBJ databases">
        <authorList>
            <person name="McClelland M."/>
            <person name="Jain A."/>
            <person name="Saraogi P."/>
            <person name="Mendelson R."/>
            <person name="Westerman R."/>
            <person name="SanMiguel P."/>
            <person name="Csonka L."/>
        </authorList>
    </citation>
    <scope>NUCLEOTIDE SEQUENCE</scope>
    <source>
        <strain evidence="1">CL09T03C01</strain>
    </source>
</reference>
<name>A0A108TCT3_BACSE</name>
<proteinExistence type="predicted"/>
<evidence type="ECO:0000313" key="4">
    <source>
        <dbReference type="Proteomes" id="UP000285305"/>
    </source>
</evidence>
<protein>
    <submittedName>
        <fullName evidence="1">Uncharacterized protein</fullName>
    </submittedName>
</protein>
<dbReference type="Proteomes" id="UP000285305">
    <property type="component" value="Unassembled WGS sequence"/>
</dbReference>
<dbReference type="STRING" id="46506.AA415_00017"/>
<reference evidence="1 3" key="1">
    <citation type="journal article" date="2016" name="BMC Genomics">
        <title>Type VI secretion systems of human gut Bacteroidales segregate into three genetic architectures, two of which are contained on mobile genetic elements.</title>
        <authorList>
            <person name="Coyne M.J."/>
            <person name="Roelofs K.G."/>
            <person name="Comstock L.E."/>
        </authorList>
    </citation>
    <scope>NUCLEOTIDE SEQUENCE [LARGE SCALE GENOMIC DNA]</scope>
    <source>
        <strain evidence="1 3">CL09T03C01</strain>
    </source>
</reference>
<evidence type="ECO:0000313" key="2">
    <source>
        <dbReference type="EMBL" id="RHC30673.1"/>
    </source>
</evidence>
<gene>
    <name evidence="1" type="ORF">AA415_00017</name>
    <name evidence="2" type="ORF">DW853_06470</name>
</gene>